<evidence type="ECO:0000313" key="8">
    <source>
        <dbReference type="Proteomes" id="UP001230268"/>
    </source>
</evidence>
<protein>
    <recommendedName>
        <fullName evidence="6">RING-type domain-containing protein</fullName>
    </recommendedName>
</protein>
<feature type="region of interest" description="Disordered" evidence="5">
    <location>
        <begin position="80"/>
        <end position="99"/>
    </location>
</feature>
<feature type="compositionally biased region" description="Low complexity" evidence="5">
    <location>
        <begin position="88"/>
        <end position="99"/>
    </location>
</feature>
<dbReference type="GO" id="GO:0006511">
    <property type="term" value="P:ubiquitin-dependent protein catabolic process"/>
    <property type="evidence" value="ECO:0007669"/>
    <property type="project" value="TreeGrafter"/>
</dbReference>
<organism evidence="7 8">
    <name type="scientific">Babesia gibsoni</name>
    <dbReference type="NCBI Taxonomy" id="33632"/>
    <lineage>
        <taxon>Eukaryota</taxon>
        <taxon>Sar</taxon>
        <taxon>Alveolata</taxon>
        <taxon>Apicomplexa</taxon>
        <taxon>Aconoidasida</taxon>
        <taxon>Piroplasmida</taxon>
        <taxon>Babesiidae</taxon>
        <taxon>Babesia</taxon>
    </lineage>
</organism>
<evidence type="ECO:0000259" key="6">
    <source>
        <dbReference type="PROSITE" id="PS50089"/>
    </source>
</evidence>
<dbReference type="AlphaFoldDB" id="A0AAD8PEB7"/>
<keyword evidence="8" id="KW-1185">Reference proteome</keyword>
<reference evidence="7" key="1">
    <citation type="submission" date="2023-08" db="EMBL/GenBank/DDBJ databases">
        <title>Draft sequence of the Babesia gibsoni genome.</title>
        <authorList>
            <person name="Yamagishi J.Y."/>
            <person name="Xuan X.X."/>
        </authorList>
    </citation>
    <scope>NUCLEOTIDE SEQUENCE</scope>
    <source>
        <strain evidence="7">Azabu</strain>
    </source>
</reference>
<dbReference type="GO" id="GO:0008270">
    <property type="term" value="F:zinc ion binding"/>
    <property type="evidence" value="ECO:0007669"/>
    <property type="project" value="UniProtKB-KW"/>
</dbReference>
<dbReference type="CDD" id="cd16454">
    <property type="entry name" value="RING-H2_PA-TM-RING"/>
    <property type="match status" value="1"/>
</dbReference>
<evidence type="ECO:0000256" key="2">
    <source>
        <dbReference type="ARBA" id="ARBA00022771"/>
    </source>
</evidence>
<dbReference type="EMBL" id="JAVEPI010000002">
    <property type="protein sequence ID" value="KAK1443761.1"/>
    <property type="molecule type" value="Genomic_DNA"/>
</dbReference>
<dbReference type="SMART" id="SM00184">
    <property type="entry name" value="RING"/>
    <property type="match status" value="1"/>
</dbReference>
<dbReference type="InterPro" id="IPR013083">
    <property type="entry name" value="Znf_RING/FYVE/PHD"/>
</dbReference>
<sequence length="439" mass="50047">MSANDRVYRDNMGVGRFDSPLVRRFTSQNSVVVTPTRTNEMIAQTMHHPMTPSCSCHEIYSTEHTPEVFAAYTEVGMHSSRPPSRLASISPQSSIIQRSSRPMSRAWSYQQSASPSPHVTPRVAQDMQHVHAATGTVEMISPRLTRTQRSYINASPPSARETLTMRFIKANMTHSPRHEPVNQVSHAYAQSTDHYPLTRNASAPVNTLTRTSSIQPQFATRSPNTVVRRSTMQSFVHRQISEPVVVHNPNVAPVQREIEALNRAMQEFHENLSISPRVVQEAHESQPTSARPSEPDSVMHTMYEPCPSPRDRVTYHGHMIQPELMNYYEQRPEQLQYVPPAQVYYSISNEPEPVQEQTILGLPDEIISQFPVTEYDEVAAEKWDEDVKTCTICLEQYTRGDRIRRLACAHGYHKVCIDEWLTRSTMCPICKFDYIIMLS</sequence>
<evidence type="ECO:0000256" key="5">
    <source>
        <dbReference type="SAM" id="MobiDB-lite"/>
    </source>
</evidence>
<feature type="domain" description="RING-type" evidence="6">
    <location>
        <begin position="390"/>
        <end position="431"/>
    </location>
</feature>
<proteinExistence type="predicted"/>
<dbReference type="PANTHER" id="PTHR45931:SF3">
    <property type="entry name" value="RING ZINC FINGER-CONTAINING PROTEIN"/>
    <property type="match status" value="1"/>
</dbReference>
<name>A0AAD8PEB7_BABGI</name>
<dbReference type="InterPro" id="IPR001841">
    <property type="entry name" value="Znf_RING"/>
</dbReference>
<dbReference type="GO" id="GO:0005634">
    <property type="term" value="C:nucleus"/>
    <property type="evidence" value="ECO:0007669"/>
    <property type="project" value="TreeGrafter"/>
</dbReference>
<dbReference type="GO" id="GO:0061630">
    <property type="term" value="F:ubiquitin protein ligase activity"/>
    <property type="evidence" value="ECO:0007669"/>
    <property type="project" value="TreeGrafter"/>
</dbReference>
<comment type="caution">
    <text evidence="7">The sequence shown here is derived from an EMBL/GenBank/DDBJ whole genome shotgun (WGS) entry which is preliminary data.</text>
</comment>
<dbReference type="SUPFAM" id="SSF57850">
    <property type="entry name" value="RING/U-box"/>
    <property type="match status" value="1"/>
</dbReference>
<dbReference type="InterPro" id="IPR051834">
    <property type="entry name" value="RING_finger_E3_ligase"/>
</dbReference>
<keyword evidence="1" id="KW-0479">Metal-binding</keyword>
<dbReference type="PANTHER" id="PTHR45931">
    <property type="entry name" value="SI:CH211-59O9.10"/>
    <property type="match status" value="1"/>
</dbReference>
<evidence type="ECO:0000256" key="3">
    <source>
        <dbReference type="ARBA" id="ARBA00022833"/>
    </source>
</evidence>
<keyword evidence="3" id="KW-0862">Zinc</keyword>
<dbReference type="PROSITE" id="PS50089">
    <property type="entry name" value="ZF_RING_2"/>
    <property type="match status" value="1"/>
</dbReference>
<evidence type="ECO:0000256" key="4">
    <source>
        <dbReference type="PROSITE-ProRule" id="PRU00175"/>
    </source>
</evidence>
<dbReference type="Proteomes" id="UP001230268">
    <property type="component" value="Unassembled WGS sequence"/>
</dbReference>
<evidence type="ECO:0000256" key="1">
    <source>
        <dbReference type="ARBA" id="ARBA00022723"/>
    </source>
</evidence>
<gene>
    <name evidence="7" type="ORF">BgAZ_206370</name>
</gene>
<keyword evidence="2 4" id="KW-0863">Zinc-finger</keyword>
<evidence type="ECO:0000313" key="7">
    <source>
        <dbReference type="EMBL" id="KAK1443761.1"/>
    </source>
</evidence>
<accession>A0AAD8PEB7</accession>
<dbReference type="Gene3D" id="3.30.40.10">
    <property type="entry name" value="Zinc/RING finger domain, C3HC4 (zinc finger)"/>
    <property type="match status" value="1"/>
</dbReference>
<dbReference type="Pfam" id="PF13639">
    <property type="entry name" value="zf-RING_2"/>
    <property type="match status" value="1"/>
</dbReference>